<dbReference type="Proteomes" id="UP000070371">
    <property type="component" value="Chromosome"/>
</dbReference>
<proteinExistence type="predicted"/>
<dbReference type="KEGG" id="hat:RC74_06975"/>
<keyword evidence="2" id="KW-1185">Reference proteome</keyword>
<reference evidence="1 2" key="1">
    <citation type="submission" date="2016-02" db="EMBL/GenBank/DDBJ databases">
        <title>Complete genome sequence of Halocynthiibacter arcticus PAMC 20958t from arctic marine sediment.</title>
        <authorList>
            <person name="Lee Y.M."/>
            <person name="Baek K."/>
            <person name="Lee H.K."/>
            <person name="Shin S.C."/>
        </authorList>
    </citation>
    <scope>NUCLEOTIDE SEQUENCE [LARGE SCALE GENOMIC DNA]</scope>
    <source>
        <strain evidence="1">PAMC 20958</strain>
    </source>
</reference>
<evidence type="ECO:0000313" key="2">
    <source>
        <dbReference type="Proteomes" id="UP000070371"/>
    </source>
</evidence>
<dbReference type="EMBL" id="CP014327">
    <property type="protein sequence ID" value="AML51052.1"/>
    <property type="molecule type" value="Genomic_DNA"/>
</dbReference>
<protein>
    <submittedName>
        <fullName evidence="1">Uncharacterized protein</fullName>
    </submittedName>
</protein>
<dbReference type="AlphaFoldDB" id="A0A126UY97"/>
<organism evidence="1 2">
    <name type="scientific">Falsihalocynthiibacter arcticus</name>
    <dbReference type="NCBI Taxonomy" id="1579316"/>
    <lineage>
        <taxon>Bacteria</taxon>
        <taxon>Pseudomonadati</taxon>
        <taxon>Pseudomonadota</taxon>
        <taxon>Alphaproteobacteria</taxon>
        <taxon>Rhodobacterales</taxon>
        <taxon>Roseobacteraceae</taxon>
        <taxon>Falsihalocynthiibacter</taxon>
    </lineage>
</organism>
<accession>A0A126UY97</accession>
<sequence>MFQYSALLVVLKLGPKATRTSCGCDDATIFHNDIRPAIALQLRPTATVILDGKLYRFIIQRNAVSSSGVLKRTKRIDGRKHVNRQAALIAAAVGVLGELHAILLSDKDV</sequence>
<name>A0A126UY97_9RHOB</name>
<evidence type="ECO:0000313" key="1">
    <source>
        <dbReference type="EMBL" id="AML51052.1"/>
    </source>
</evidence>
<gene>
    <name evidence="1" type="ORF">RC74_06975</name>
</gene>